<dbReference type="PANTHER" id="PTHR42879:SF2">
    <property type="entry name" value="3-OXOACYL-[ACYL-CARRIER-PROTEIN] REDUCTASE FABG"/>
    <property type="match status" value="1"/>
</dbReference>
<evidence type="ECO:0000313" key="5">
    <source>
        <dbReference type="EMBL" id="PRP93389.1"/>
    </source>
</evidence>
<dbReference type="InterPro" id="IPR050259">
    <property type="entry name" value="SDR"/>
</dbReference>
<evidence type="ECO:0000256" key="2">
    <source>
        <dbReference type="ARBA" id="ARBA00023002"/>
    </source>
</evidence>
<proteinExistence type="inferred from homology"/>
<dbReference type="RefSeq" id="WP_106393570.1">
    <property type="nucleotide sequence ID" value="NZ_PVNK01000186.1"/>
</dbReference>
<dbReference type="Gene3D" id="3.40.50.720">
    <property type="entry name" value="NAD(P)-binding Rossmann-like Domain"/>
    <property type="match status" value="1"/>
</dbReference>
<keyword evidence="6" id="KW-1185">Reference proteome</keyword>
<dbReference type="InterPro" id="IPR036291">
    <property type="entry name" value="NAD(P)-bd_dom_sf"/>
</dbReference>
<dbReference type="OrthoDB" id="5363038at2"/>
<dbReference type="PANTHER" id="PTHR42879">
    <property type="entry name" value="3-OXOACYL-(ACYL-CARRIER-PROTEIN) REDUCTASE"/>
    <property type="match status" value="1"/>
</dbReference>
<organism evidence="5 6">
    <name type="scientific">Enhygromyxa salina</name>
    <dbReference type="NCBI Taxonomy" id="215803"/>
    <lineage>
        <taxon>Bacteria</taxon>
        <taxon>Pseudomonadati</taxon>
        <taxon>Myxococcota</taxon>
        <taxon>Polyangia</taxon>
        <taxon>Nannocystales</taxon>
        <taxon>Nannocystaceae</taxon>
        <taxon>Enhygromyxa</taxon>
    </lineage>
</organism>
<dbReference type="PROSITE" id="PS00061">
    <property type="entry name" value="ADH_SHORT"/>
    <property type="match status" value="1"/>
</dbReference>
<dbReference type="InterPro" id="IPR020904">
    <property type="entry name" value="Sc_DH/Rdtase_CS"/>
</dbReference>
<dbReference type="GO" id="GO:0004316">
    <property type="term" value="F:3-oxoacyl-[acyl-carrier-protein] reductase (NADPH) activity"/>
    <property type="evidence" value="ECO:0007669"/>
    <property type="project" value="UniProtKB-EC"/>
</dbReference>
<dbReference type="SMART" id="SM00822">
    <property type="entry name" value="PKS_KR"/>
    <property type="match status" value="1"/>
</dbReference>
<reference evidence="5 6" key="1">
    <citation type="submission" date="2018-03" db="EMBL/GenBank/DDBJ databases">
        <title>Draft Genome Sequences of the Obligatory Marine Myxobacteria Enhygromyxa salina SWB005.</title>
        <authorList>
            <person name="Poehlein A."/>
            <person name="Moghaddam J.A."/>
            <person name="Harms H."/>
            <person name="Alanjari M."/>
            <person name="Koenig G.M."/>
            <person name="Daniel R."/>
            <person name="Schaeberle T.F."/>
        </authorList>
    </citation>
    <scope>NUCLEOTIDE SEQUENCE [LARGE SCALE GENOMIC DNA]</scope>
    <source>
        <strain evidence="5 6">SWB005</strain>
    </source>
</reference>
<dbReference type="Proteomes" id="UP000237968">
    <property type="component" value="Unassembled WGS sequence"/>
</dbReference>
<name>A0A2S9XKH8_9BACT</name>
<dbReference type="SUPFAM" id="SSF51735">
    <property type="entry name" value="NAD(P)-binding Rossmann-fold domains"/>
    <property type="match status" value="1"/>
</dbReference>
<dbReference type="AlphaFoldDB" id="A0A2S9XKH8"/>
<evidence type="ECO:0000256" key="1">
    <source>
        <dbReference type="ARBA" id="ARBA00006484"/>
    </source>
</evidence>
<dbReference type="PRINTS" id="PR00080">
    <property type="entry name" value="SDRFAMILY"/>
</dbReference>
<comment type="similarity">
    <text evidence="1 3">Belongs to the short-chain dehydrogenases/reductases (SDR) family.</text>
</comment>
<dbReference type="PRINTS" id="PR00081">
    <property type="entry name" value="GDHRDH"/>
</dbReference>
<evidence type="ECO:0000256" key="3">
    <source>
        <dbReference type="RuleBase" id="RU000363"/>
    </source>
</evidence>
<keyword evidence="2 5" id="KW-0560">Oxidoreductase</keyword>
<evidence type="ECO:0000259" key="4">
    <source>
        <dbReference type="SMART" id="SM00822"/>
    </source>
</evidence>
<dbReference type="EMBL" id="PVNK01000186">
    <property type="protein sequence ID" value="PRP93389.1"/>
    <property type="molecule type" value="Genomic_DNA"/>
</dbReference>
<accession>A0A2S9XKH8</accession>
<gene>
    <name evidence="5" type="primary">fabG_9</name>
    <name evidence="5" type="ORF">ENSA5_42880</name>
</gene>
<comment type="caution">
    <text evidence="5">The sequence shown here is derived from an EMBL/GenBank/DDBJ whole genome shotgun (WGS) entry which is preliminary data.</text>
</comment>
<protein>
    <submittedName>
        <fullName evidence="5">3-oxoacyl-[acyl-carrier-protein] reductase FabG</fullName>
        <ecNumber evidence="5">1.1.1.100</ecNumber>
    </submittedName>
</protein>
<dbReference type="EC" id="1.1.1.100" evidence="5"/>
<dbReference type="GO" id="GO:0032787">
    <property type="term" value="P:monocarboxylic acid metabolic process"/>
    <property type="evidence" value="ECO:0007669"/>
    <property type="project" value="UniProtKB-ARBA"/>
</dbReference>
<feature type="domain" description="Ketoreductase" evidence="4">
    <location>
        <begin position="7"/>
        <end position="197"/>
    </location>
</feature>
<dbReference type="FunFam" id="3.40.50.720:FF:000173">
    <property type="entry name" value="3-oxoacyl-[acyl-carrier protein] reductase"/>
    <property type="match status" value="1"/>
</dbReference>
<dbReference type="Pfam" id="PF00106">
    <property type="entry name" value="adh_short"/>
    <property type="match status" value="1"/>
</dbReference>
<dbReference type="InterPro" id="IPR057326">
    <property type="entry name" value="KR_dom"/>
</dbReference>
<evidence type="ECO:0000313" key="6">
    <source>
        <dbReference type="Proteomes" id="UP000237968"/>
    </source>
</evidence>
<dbReference type="InterPro" id="IPR002347">
    <property type="entry name" value="SDR_fam"/>
</dbReference>
<sequence length="248" mass="25220">MIDLDGQVALVSGGSRGIGAAICRALAGAGAKVAVNYRTSEAAARELCEAIEARGGQARAFAADVSEAAQVEALVESVTEAWGPVNVLVHNAGLQHSAMAHRMRDEQWHAALGVNLHAAFYLARAVLPAMRTAESGSIVFIASASGSIAQAGAAGYVAAKHGLIGLTKALALESARKGIRVNAVSPGLTDTDLVAELSPEQRAGLLGMVPLGRMATPDEVAATVEWVVRGASYSTGNVFHVGGGVAMG</sequence>